<dbReference type="EMBL" id="JAQQXT010000004">
    <property type="protein sequence ID" value="MDC8771752.1"/>
    <property type="molecule type" value="Genomic_DNA"/>
</dbReference>
<name>A0ABT5KEE6_9BURK</name>
<dbReference type="RefSeq" id="WP_273600037.1">
    <property type="nucleotide sequence ID" value="NZ_JAQQXT010000004.1"/>
</dbReference>
<proteinExistence type="predicted"/>
<reference evidence="1 2" key="1">
    <citation type="submission" date="2022-10" db="EMBL/GenBank/DDBJ databases">
        <title>Paucibacter sp. hw1 Genome sequencing.</title>
        <authorList>
            <person name="Park S."/>
        </authorList>
    </citation>
    <scope>NUCLEOTIDE SEQUENCE [LARGE SCALE GENOMIC DNA]</scope>
    <source>
        <strain evidence="2">hw1</strain>
    </source>
</reference>
<gene>
    <name evidence="1" type="ORF">PRZ03_09245</name>
</gene>
<dbReference type="Proteomes" id="UP001221189">
    <property type="component" value="Unassembled WGS sequence"/>
</dbReference>
<evidence type="ECO:0000313" key="2">
    <source>
        <dbReference type="Proteomes" id="UP001221189"/>
    </source>
</evidence>
<accession>A0ABT5KEE6</accession>
<organism evidence="1 2">
    <name type="scientific">Roseateles albus</name>
    <dbReference type="NCBI Taxonomy" id="2987525"/>
    <lineage>
        <taxon>Bacteria</taxon>
        <taxon>Pseudomonadati</taxon>
        <taxon>Pseudomonadota</taxon>
        <taxon>Betaproteobacteria</taxon>
        <taxon>Burkholderiales</taxon>
        <taxon>Sphaerotilaceae</taxon>
        <taxon>Roseateles</taxon>
    </lineage>
</organism>
<protein>
    <submittedName>
        <fullName evidence="1">Uncharacterized protein</fullName>
    </submittedName>
</protein>
<sequence length="139" mass="15834">MNNSIKFKYTAAEYVALYEQLKGSKRARKNNTAEKLFVEFFDKMTTWEGHETAAETAEFLEEKGPDYCARGNAGQGEIGVRVRVVAGNQWAQWGDGDDYTHCSLEDLIAGARGEGVPDWFESEFFEYWDIKEGEWVARA</sequence>
<keyword evidence="2" id="KW-1185">Reference proteome</keyword>
<evidence type="ECO:0000313" key="1">
    <source>
        <dbReference type="EMBL" id="MDC8771752.1"/>
    </source>
</evidence>
<comment type="caution">
    <text evidence="1">The sequence shown here is derived from an EMBL/GenBank/DDBJ whole genome shotgun (WGS) entry which is preliminary data.</text>
</comment>